<proteinExistence type="predicted"/>
<dbReference type="Proteomes" id="UP000067448">
    <property type="component" value="Unassembled WGS sequence"/>
</dbReference>
<protein>
    <submittedName>
        <fullName evidence="2">Uncharacterized protein</fullName>
    </submittedName>
</protein>
<comment type="caution">
    <text evidence="2">The sequence shown here is derived from an EMBL/GenBank/DDBJ whole genome shotgun (WGS) entry which is preliminary data.</text>
</comment>
<reference evidence="2 3" key="2">
    <citation type="journal article" date="2016" name="Genome Announc.">
        <title>Draft Genome Sequences of Streptomyces scabiei S58, Streptomyces turgidiscabies T45, and Streptomyces acidiscabies a10, the Pathogens of Potato Common Scab, Isolated in Japan.</title>
        <authorList>
            <person name="Tomihama T."/>
            <person name="Nishi Y."/>
            <person name="Sakai M."/>
            <person name="Ikenaga M."/>
            <person name="Okubo T."/>
            <person name="Ikeda S."/>
        </authorList>
    </citation>
    <scope>NUCLEOTIDE SEQUENCE [LARGE SCALE GENOMIC DNA]</scope>
    <source>
        <strain evidence="2 3">S58</strain>
    </source>
</reference>
<dbReference type="EMBL" id="BCMM01000005">
    <property type="protein sequence ID" value="GAQ61287.1"/>
    <property type="molecule type" value="Genomic_DNA"/>
</dbReference>
<feature type="compositionally biased region" description="Basic and acidic residues" evidence="1">
    <location>
        <begin position="201"/>
        <end position="210"/>
    </location>
</feature>
<dbReference type="AlphaFoldDB" id="A0A100JKU7"/>
<name>A0A100JKU7_STRSC</name>
<reference evidence="3" key="1">
    <citation type="submission" date="2015-11" db="EMBL/GenBank/DDBJ databases">
        <authorList>
            <consortium name="Cross-ministerial Strategic Innovation Promotion Program (SIP) consortium"/>
            <person name="Tomihama T."/>
            <person name="Ikenaga M."/>
            <person name="Sakai M."/>
            <person name="Okubo T."/>
            <person name="Ikeda S."/>
        </authorList>
    </citation>
    <scope>NUCLEOTIDE SEQUENCE [LARGE SCALE GENOMIC DNA]</scope>
    <source>
        <strain evidence="3">S58</strain>
    </source>
</reference>
<organism evidence="2 3">
    <name type="scientific">Streptomyces scabiei</name>
    <dbReference type="NCBI Taxonomy" id="1930"/>
    <lineage>
        <taxon>Bacteria</taxon>
        <taxon>Bacillati</taxon>
        <taxon>Actinomycetota</taxon>
        <taxon>Actinomycetes</taxon>
        <taxon>Kitasatosporales</taxon>
        <taxon>Streptomycetaceae</taxon>
        <taxon>Streptomyces</taxon>
    </lineage>
</organism>
<sequence length="220" mass="23833">MVELCDQQKGVIKPVTSQLSLASQLESVASGNGHPGVAVTDAGRHVCTPEIRMPSPRAFSRVPVDPFVGRLADATPGCPDASQRQAHPRLGAELEPFTVDIGPVALSRSAALARVWPHDAPLDPPLPTNLRVRAGLTNAGLVLPEATETYFPHMSAAYGDGRHPLPQRNEPGRRPRLSPATPRPPSRDRARQVRVAGEGTQHPDRRTYTFERIQELPLGR</sequence>
<accession>A0A100JKU7</accession>
<gene>
    <name evidence="2" type="ORF">SsS58_01636</name>
</gene>
<feature type="region of interest" description="Disordered" evidence="1">
    <location>
        <begin position="155"/>
        <end position="210"/>
    </location>
</feature>
<evidence type="ECO:0000256" key="1">
    <source>
        <dbReference type="SAM" id="MobiDB-lite"/>
    </source>
</evidence>
<evidence type="ECO:0000313" key="2">
    <source>
        <dbReference type="EMBL" id="GAQ61287.1"/>
    </source>
</evidence>
<evidence type="ECO:0000313" key="3">
    <source>
        <dbReference type="Proteomes" id="UP000067448"/>
    </source>
</evidence>
<reference evidence="3" key="3">
    <citation type="submission" date="2016-02" db="EMBL/GenBank/DDBJ databases">
        <title>Draft genome of pathogenic Streptomyces sp. in Japan.</title>
        <authorList>
            <person name="Tomihama T."/>
            <person name="Ikenaga M."/>
            <person name="Sakai M."/>
            <person name="Okubo T."/>
            <person name="Ikeda S."/>
        </authorList>
    </citation>
    <scope>NUCLEOTIDE SEQUENCE [LARGE SCALE GENOMIC DNA]</scope>
    <source>
        <strain evidence="3">S58</strain>
    </source>
</reference>